<evidence type="ECO:0000313" key="5">
    <source>
        <dbReference type="EMBL" id="OAG26854.1"/>
    </source>
</evidence>
<name>A0A177E4H5_9BACT</name>
<evidence type="ECO:0000256" key="2">
    <source>
        <dbReference type="ARBA" id="ARBA00022679"/>
    </source>
</evidence>
<comment type="similarity">
    <text evidence="1">Belongs to the carbohydrate kinase PfkB family.</text>
</comment>
<feature type="domain" description="Carbohydrate kinase PfkB" evidence="4">
    <location>
        <begin position="46"/>
        <end position="296"/>
    </location>
</feature>
<keyword evidence="2" id="KW-0808">Transferase</keyword>
<dbReference type="InterPro" id="IPR050306">
    <property type="entry name" value="PfkB_Carbo_kinase"/>
</dbReference>
<dbReference type="PANTHER" id="PTHR43085">
    <property type="entry name" value="HEXOKINASE FAMILY MEMBER"/>
    <property type="match status" value="1"/>
</dbReference>
<proteinExistence type="inferred from homology"/>
<dbReference type="OrthoDB" id="9775849at2"/>
<sequence length="315" mass="34345">MRVVGSGALNLDFFYQIEDLRLLKCAKGLTPGGEVWGSRKEFDALREELEQKGHFIAQSGGGSAANTIFALKLWGFETGFIGIVGADEEGDTILAELEGTDLSRVIRQGYSACCLIIIDAQKDRAIFVSPHSEEAKLASFSCKTSSDEWLHLSSLITNEGFYFHDKLKQNHSGISSIDPGEIYAQRGFAALKNFFRKAKIVFLTSQELEKLKVAPEDIAALGPELFLKRGEKGALLFNSQVKNIPPETPPKIVDNTGAGDVFDAGVIAGVLSGLSKEKAGKLGAAMAALSLRDYGRRGYPEREEFLNQLKEASYD</sequence>
<evidence type="ECO:0000256" key="3">
    <source>
        <dbReference type="ARBA" id="ARBA00022777"/>
    </source>
</evidence>
<reference evidence="5 6" key="1">
    <citation type="submission" date="2016-02" db="EMBL/GenBank/DDBJ databases">
        <title>Draft genome sequence of Thermodesulfatator sp. S606.</title>
        <authorList>
            <person name="Lai Q."/>
            <person name="Cao J."/>
            <person name="Dupont S."/>
            <person name="Shao Z."/>
            <person name="Jebbar M."/>
            <person name="Alain K."/>
        </authorList>
    </citation>
    <scope>NUCLEOTIDE SEQUENCE [LARGE SCALE GENOMIC DNA]</scope>
    <source>
        <strain evidence="5 6">S606</strain>
    </source>
</reference>
<keyword evidence="3" id="KW-0418">Kinase</keyword>
<keyword evidence="6" id="KW-1185">Reference proteome</keyword>
<dbReference type="STRING" id="1795632.TH606_10020"/>
<dbReference type="SUPFAM" id="SSF53613">
    <property type="entry name" value="Ribokinase-like"/>
    <property type="match status" value="1"/>
</dbReference>
<dbReference type="InterPro" id="IPR011611">
    <property type="entry name" value="PfkB_dom"/>
</dbReference>
<evidence type="ECO:0000313" key="6">
    <source>
        <dbReference type="Proteomes" id="UP000076964"/>
    </source>
</evidence>
<comment type="caution">
    <text evidence="5">The sequence shown here is derived from an EMBL/GenBank/DDBJ whole genome shotgun (WGS) entry which is preliminary data.</text>
</comment>
<organism evidence="5 6">
    <name type="scientific">Thermodesulfatator autotrophicus</name>
    <dbReference type="NCBI Taxonomy" id="1795632"/>
    <lineage>
        <taxon>Bacteria</taxon>
        <taxon>Pseudomonadati</taxon>
        <taxon>Thermodesulfobacteriota</taxon>
        <taxon>Thermodesulfobacteria</taxon>
        <taxon>Thermodesulfobacteriales</taxon>
        <taxon>Thermodesulfatatoraceae</taxon>
        <taxon>Thermodesulfatator</taxon>
    </lineage>
</organism>
<dbReference type="RefSeq" id="WP_068543566.1">
    <property type="nucleotide sequence ID" value="NZ_LSFI01000057.1"/>
</dbReference>
<dbReference type="Proteomes" id="UP000076964">
    <property type="component" value="Unassembled WGS sequence"/>
</dbReference>
<dbReference type="AlphaFoldDB" id="A0A177E4H5"/>
<evidence type="ECO:0000259" key="4">
    <source>
        <dbReference type="Pfam" id="PF00294"/>
    </source>
</evidence>
<gene>
    <name evidence="5" type="ORF">TH606_10020</name>
</gene>
<dbReference type="Gene3D" id="3.40.1190.20">
    <property type="match status" value="1"/>
</dbReference>
<evidence type="ECO:0000256" key="1">
    <source>
        <dbReference type="ARBA" id="ARBA00010688"/>
    </source>
</evidence>
<dbReference type="EMBL" id="LSFI01000057">
    <property type="protein sequence ID" value="OAG26854.1"/>
    <property type="molecule type" value="Genomic_DNA"/>
</dbReference>
<accession>A0A177E4H5</accession>
<dbReference type="PANTHER" id="PTHR43085:SF57">
    <property type="entry name" value="CARBOHYDRATE KINASE PFKB DOMAIN-CONTAINING PROTEIN"/>
    <property type="match status" value="1"/>
</dbReference>
<dbReference type="GO" id="GO:0016301">
    <property type="term" value="F:kinase activity"/>
    <property type="evidence" value="ECO:0007669"/>
    <property type="project" value="UniProtKB-KW"/>
</dbReference>
<protein>
    <recommendedName>
        <fullName evidence="4">Carbohydrate kinase PfkB domain-containing protein</fullName>
    </recommendedName>
</protein>
<dbReference type="Pfam" id="PF00294">
    <property type="entry name" value="PfkB"/>
    <property type="match status" value="1"/>
</dbReference>
<dbReference type="InterPro" id="IPR029056">
    <property type="entry name" value="Ribokinase-like"/>
</dbReference>